<name>L7V2R9_MYCL1</name>
<dbReference type="SUPFAM" id="SSF52025">
    <property type="entry name" value="PA domain"/>
    <property type="match status" value="1"/>
</dbReference>
<dbReference type="EC" id="3.4.11.-" evidence="11"/>
<dbReference type="FunFam" id="3.40.630.10:FF:000054">
    <property type="entry name" value="Peptide hydrolase"/>
    <property type="match status" value="1"/>
</dbReference>
<dbReference type="GO" id="GO:0046872">
    <property type="term" value="F:metal ion binding"/>
    <property type="evidence" value="ECO:0007669"/>
    <property type="project" value="UniProtKB-KW"/>
</dbReference>
<dbReference type="InterPro" id="IPR007484">
    <property type="entry name" value="Peptidase_M28"/>
</dbReference>
<keyword evidence="7 11" id="KW-0378">Hydrolase</keyword>
<dbReference type="InterPro" id="IPR045175">
    <property type="entry name" value="M28_fam"/>
</dbReference>
<evidence type="ECO:0000256" key="4">
    <source>
        <dbReference type="ARBA" id="ARBA00022670"/>
    </source>
</evidence>
<dbReference type="GO" id="GO:0008235">
    <property type="term" value="F:metalloexopeptidase activity"/>
    <property type="evidence" value="ECO:0007669"/>
    <property type="project" value="InterPro"/>
</dbReference>
<evidence type="ECO:0000256" key="8">
    <source>
        <dbReference type="ARBA" id="ARBA00022833"/>
    </source>
</evidence>
<evidence type="ECO:0000256" key="7">
    <source>
        <dbReference type="ARBA" id="ARBA00022801"/>
    </source>
</evidence>
<dbReference type="CDD" id="cd04816">
    <property type="entry name" value="PA_SaNapH_like"/>
    <property type="match status" value="1"/>
</dbReference>
<keyword evidence="4" id="KW-0645">Protease</keyword>
<dbReference type="InterPro" id="IPR046450">
    <property type="entry name" value="PA_dom_sf"/>
</dbReference>
<keyword evidence="8" id="KW-0862">Zinc</keyword>
<evidence type="ECO:0000313" key="12">
    <source>
        <dbReference type="Proteomes" id="UP000011157"/>
    </source>
</evidence>
<organism evidence="11 12">
    <name type="scientific">Mycobacterium liflandii (strain 128FXT)</name>
    <dbReference type="NCBI Taxonomy" id="459424"/>
    <lineage>
        <taxon>Bacteria</taxon>
        <taxon>Bacillati</taxon>
        <taxon>Actinomycetota</taxon>
        <taxon>Actinomycetes</taxon>
        <taxon>Mycobacteriales</taxon>
        <taxon>Mycobacteriaceae</taxon>
        <taxon>Mycobacterium</taxon>
        <taxon>Mycobacterium ulcerans group</taxon>
    </lineage>
</organism>
<keyword evidence="11" id="KW-0449">Lipoprotein</keyword>
<dbReference type="PROSITE" id="PS51257">
    <property type="entry name" value="PROKAR_LIPOPROTEIN"/>
    <property type="match status" value="1"/>
</dbReference>
<dbReference type="CDD" id="cd03876">
    <property type="entry name" value="M28_SGAP_like"/>
    <property type="match status" value="1"/>
</dbReference>
<evidence type="ECO:0000259" key="9">
    <source>
        <dbReference type="Pfam" id="PF02225"/>
    </source>
</evidence>
<dbReference type="InterPro" id="IPR003137">
    <property type="entry name" value="PA_domain"/>
</dbReference>
<evidence type="ECO:0000256" key="3">
    <source>
        <dbReference type="ARBA" id="ARBA00022438"/>
    </source>
</evidence>
<protein>
    <submittedName>
        <fullName evidence="11">Lipoprotein aminopeptidase LpqL</fullName>
        <ecNumber evidence="11">3.4.11.-</ecNumber>
    </submittedName>
</protein>
<dbReference type="Gene3D" id="3.40.630.10">
    <property type="entry name" value="Zn peptidases"/>
    <property type="match status" value="1"/>
</dbReference>
<dbReference type="SUPFAM" id="SSF53187">
    <property type="entry name" value="Zn-dependent exopeptidases"/>
    <property type="match status" value="1"/>
</dbReference>
<evidence type="ECO:0000256" key="1">
    <source>
        <dbReference type="ARBA" id="ARBA00001947"/>
    </source>
</evidence>
<dbReference type="GO" id="GO:0006508">
    <property type="term" value="P:proteolysis"/>
    <property type="evidence" value="ECO:0007669"/>
    <property type="project" value="UniProtKB-KW"/>
</dbReference>
<dbReference type="Gene3D" id="3.50.30.30">
    <property type="match status" value="1"/>
</dbReference>
<keyword evidence="12" id="KW-1185">Reference proteome</keyword>
<reference evidence="11 12" key="1">
    <citation type="journal article" date="2013" name="J. Bacteriol.">
        <title>Complete Genome Sequence of the Frog Pathogen Mycobacterium ulcerans Ecovar Liflandii.</title>
        <authorList>
            <person name="Tobias N.J."/>
            <person name="Doig K.D."/>
            <person name="Medema M.H."/>
            <person name="Chen H."/>
            <person name="Haring V."/>
            <person name="Moore R."/>
            <person name="Seemann T."/>
            <person name="Stinear T.P."/>
        </authorList>
    </citation>
    <scope>NUCLEOTIDE SEQUENCE [LARGE SCALE GENOMIC DNA]</scope>
    <source>
        <strain evidence="11 12">128FXT</strain>
    </source>
</reference>
<evidence type="ECO:0000259" key="10">
    <source>
        <dbReference type="Pfam" id="PF04389"/>
    </source>
</evidence>
<evidence type="ECO:0000313" key="11">
    <source>
        <dbReference type="EMBL" id="AGC60793.1"/>
    </source>
</evidence>
<dbReference type="InterPro" id="IPR041756">
    <property type="entry name" value="M28_SGAP-like"/>
</dbReference>
<keyword evidence="3 11" id="KW-0031">Aminopeptidase</keyword>
<dbReference type="Proteomes" id="UP000011157">
    <property type="component" value="Chromosome"/>
</dbReference>
<evidence type="ECO:0000256" key="6">
    <source>
        <dbReference type="ARBA" id="ARBA00022729"/>
    </source>
</evidence>
<proteinExistence type="inferred from homology"/>
<feature type="domain" description="Peptidase M28" evidence="10">
    <location>
        <begin position="264"/>
        <end position="478"/>
    </location>
</feature>
<feature type="domain" description="PA" evidence="9">
    <location>
        <begin position="152"/>
        <end position="242"/>
    </location>
</feature>
<accession>L7V2R9</accession>
<keyword evidence="6" id="KW-0732">Signal</keyword>
<dbReference type="HOGENOM" id="CLU_024336_0_2_11"/>
<dbReference type="Pfam" id="PF02225">
    <property type="entry name" value="PA"/>
    <property type="match status" value="1"/>
</dbReference>
<keyword evidence="5" id="KW-0479">Metal-binding</keyword>
<dbReference type="GO" id="GO:0004177">
    <property type="term" value="F:aminopeptidase activity"/>
    <property type="evidence" value="ECO:0007669"/>
    <property type="project" value="UniProtKB-KW"/>
</dbReference>
<dbReference type="PANTHER" id="PTHR12147">
    <property type="entry name" value="METALLOPEPTIDASE M28 FAMILY MEMBER"/>
    <property type="match status" value="1"/>
</dbReference>
<gene>
    <name evidence="11" type="primary">lpqL</name>
    <name evidence="11" type="ordered locus">MULP_00725</name>
</gene>
<evidence type="ECO:0000256" key="5">
    <source>
        <dbReference type="ARBA" id="ARBA00022723"/>
    </source>
</evidence>
<evidence type="ECO:0000256" key="2">
    <source>
        <dbReference type="ARBA" id="ARBA00005957"/>
    </source>
</evidence>
<dbReference type="KEGG" id="mli:MULP_00725"/>
<dbReference type="AlphaFoldDB" id="L7V2R9"/>
<dbReference type="Pfam" id="PF04389">
    <property type="entry name" value="Peptidase_M28"/>
    <property type="match status" value="1"/>
</dbReference>
<comment type="similarity">
    <text evidence="2">Belongs to the peptidase M28 family. M28A subfamily.</text>
</comment>
<sequence>MRSNLGAMVKKSRTMPAMVAVAVVAFLVVGCVRWSTQTQTQTQPQPAISNPAAAEFAEALRNRVTTEAMMGHLAKLQEIADANNGTRAVGTPGYEASVDYVVNILRNSGFDVQTPEFSARVFHSEKGSVDVGGMTAEAHALEYSLGTPPDGVTGPLLLAPSDDSPGCTPSDYDNLPVKGAVVLVDRGECQFAQKEDAAAQRGAVALIIADNVDEQMMGGTLGVNTDVKIPVVSVTKSVGLQLRGKSGPATIKLTASSQSFKARNVIAQTKTGSTSDVVMAGAHLDSVPQGPGINDNGSGVAAVLETAVQLGNSPHVHNAVRVAFWGAEELGLIGSRNYVQSLDLDELKNIALYLNFDMLASPNPGYFTYDGDQSLPLDERGQPVVPEGSAGIERTLVSYLRLSGKIAQDTSFDGRSDYDGFTLAGIPSGGLFSGAEVKMTEEQAKLWGGTADEPFDPNYHQKSDTIDHIDRTSLGIQGGGVAYAVGLYAQDLTGRNSVPVIGDRTRHVLAKP</sequence>
<dbReference type="EMBL" id="CP003899">
    <property type="protein sequence ID" value="AGC60793.1"/>
    <property type="molecule type" value="Genomic_DNA"/>
</dbReference>
<dbReference type="PANTHER" id="PTHR12147:SF26">
    <property type="entry name" value="PEPTIDASE M28 DOMAIN-CONTAINING PROTEIN"/>
    <property type="match status" value="1"/>
</dbReference>
<dbReference type="PATRIC" id="fig|459424.11.peg.743"/>
<comment type="cofactor">
    <cofactor evidence="1">
        <name>Zn(2+)</name>
        <dbReference type="ChEBI" id="CHEBI:29105"/>
    </cofactor>
</comment>